<dbReference type="Gene3D" id="3.40.50.1240">
    <property type="entry name" value="Phosphoglycerate mutase-like"/>
    <property type="match status" value="1"/>
</dbReference>
<accession>A0A0F5L1D0</accession>
<dbReference type="Pfam" id="PF00300">
    <property type="entry name" value="His_Phos_1"/>
    <property type="match status" value="1"/>
</dbReference>
<name>A0A0F5L1D0_9HYPH</name>
<dbReference type="PATRIC" id="fig|1121477.3.peg.972"/>
<gene>
    <name evidence="2" type="ORF">SAMN02745223_02001</name>
    <name evidence="1" type="ORF">VW29_20930</name>
</gene>
<dbReference type="EMBL" id="FQVC01000005">
    <property type="protein sequence ID" value="SHF19089.1"/>
    <property type="molecule type" value="Genomic_DNA"/>
</dbReference>
<proteinExistence type="predicted"/>
<reference evidence="2 4" key="2">
    <citation type="submission" date="2016-11" db="EMBL/GenBank/DDBJ databases">
        <authorList>
            <person name="Jaros S."/>
            <person name="Januszkiewicz K."/>
            <person name="Wedrychowicz H."/>
        </authorList>
    </citation>
    <scope>NUCLEOTIDE SEQUENCE [LARGE SCALE GENOMIC DNA]</scope>
    <source>
        <strain evidence="2 4">DSM 17137</strain>
    </source>
</reference>
<dbReference type="RefSeq" id="WP_046137218.1">
    <property type="nucleotide sequence ID" value="NZ_FQVC01000005.1"/>
</dbReference>
<sequence>MLALYLSHPQVLQDPHVAVPQWGLSPIGRERAEALAARMVVPADAMIFTSTERKARELAEILARGAGNAVIAEEEMGENDRSATGYLAPQQFEAMADRFFAEPQVSAAGWERAIDAQSRIVAAVGEALARAPTGTPMVFCGHGAVGTLLKCFVGGRAIARSEDQSRIGHKGGGNGFIFDLAAMRLGSDWMAFEDLPIDWEQR</sequence>
<protein>
    <submittedName>
        <fullName evidence="2">Broad specificity phosphatase PhoE</fullName>
    </submittedName>
</protein>
<evidence type="ECO:0000313" key="2">
    <source>
        <dbReference type="EMBL" id="SHF19089.1"/>
    </source>
</evidence>
<reference evidence="1 3" key="1">
    <citation type="submission" date="2015-03" db="EMBL/GenBank/DDBJ databases">
        <authorList>
            <person name="Hassan Y.I."/>
            <person name="Lepp D."/>
            <person name="Zhou T."/>
        </authorList>
    </citation>
    <scope>NUCLEOTIDE SEQUENCE [LARGE SCALE GENOMIC DNA]</scope>
    <source>
        <strain evidence="1 3">DSM 17137</strain>
    </source>
</reference>
<evidence type="ECO:0000313" key="4">
    <source>
        <dbReference type="Proteomes" id="UP000184533"/>
    </source>
</evidence>
<evidence type="ECO:0000313" key="1">
    <source>
        <dbReference type="EMBL" id="KKB76211.1"/>
    </source>
</evidence>
<dbReference type="OrthoDB" id="34197at2"/>
<dbReference type="EMBL" id="LAJF01000156">
    <property type="protein sequence ID" value="KKB76211.1"/>
    <property type="molecule type" value="Genomic_DNA"/>
</dbReference>
<dbReference type="AlphaFoldDB" id="A0A0F5L1D0"/>
<evidence type="ECO:0000313" key="3">
    <source>
        <dbReference type="Proteomes" id="UP000033608"/>
    </source>
</evidence>
<dbReference type="SUPFAM" id="SSF53254">
    <property type="entry name" value="Phosphoglycerate mutase-like"/>
    <property type="match status" value="1"/>
</dbReference>
<dbReference type="STRING" id="1121477.SAMN02745223_02001"/>
<organism evidence="1 3">
    <name type="scientific">Devosia limi DSM 17137</name>
    <dbReference type="NCBI Taxonomy" id="1121477"/>
    <lineage>
        <taxon>Bacteria</taxon>
        <taxon>Pseudomonadati</taxon>
        <taxon>Pseudomonadota</taxon>
        <taxon>Alphaproteobacteria</taxon>
        <taxon>Hyphomicrobiales</taxon>
        <taxon>Devosiaceae</taxon>
        <taxon>Devosia</taxon>
    </lineage>
</organism>
<dbReference type="Proteomes" id="UP000184533">
    <property type="component" value="Unassembled WGS sequence"/>
</dbReference>
<dbReference type="InterPro" id="IPR029033">
    <property type="entry name" value="His_PPase_superfam"/>
</dbReference>
<dbReference type="InterPro" id="IPR013078">
    <property type="entry name" value="His_Pase_superF_clade-1"/>
</dbReference>
<keyword evidence="3" id="KW-1185">Reference proteome</keyword>
<dbReference type="Proteomes" id="UP000033608">
    <property type="component" value="Unassembled WGS sequence"/>
</dbReference>